<dbReference type="EMBL" id="JACJII010000001">
    <property type="protein sequence ID" value="MBA9007240.1"/>
    <property type="molecule type" value="Genomic_DNA"/>
</dbReference>
<dbReference type="SUPFAM" id="SSF53474">
    <property type="entry name" value="alpha/beta-Hydrolases"/>
    <property type="match status" value="1"/>
</dbReference>
<sequence>MPQFQDFVPRHRFQPAIALSPDATLVAYSGNASGRYELWVVPVVGGEPRRLAGFPDRAVRQMAWTPDGKELVFSADRGGDEQYRLYRVPAEGGEPVELSSGGDCQRILAAAPFDATGRFLVYAANDRDPHVQDLLLLDLEQERERRFIPPPDVVFEPTGISPDGQWLLAAGFRSHTDIACYLIDLTNPDPEPVCVTADLDGGVFDPATWAPDSSGFYLLTDAWGDFTAAACYRLADRSLTPIAQPDWDVELLDVGGDTLIWSINQAGRSTLHARRNDTDLTLPGIPPGVVTALTLAGDGSTAVLLIDAATRPTELAVLDLNHGRFRYLTDTRPPALHVTEPIAPELVTYPAADGRQIHALLYRPHGPGPHPVLLSIHGGPEAQERPVYARSGLYQHLLAHGIAVCAPNIAGSTGYGTAHQKLIYRDWGGIDLADLDRTVRYLHTLPWTDPQRIAVAGASYGGFAALSCLARLPYPWAAGVSICGPANLLTLAQASPPTWKTFVATVLGDPDTEADRLLERSPVTHADTITAPLYVIQGARDPRVPQTESDQLVHRLRERGVNVRYDVYPDEGHGFTNRNNEIQAYEEIAEFLIHMLR</sequence>
<keyword evidence="5" id="KW-1185">Reference proteome</keyword>
<dbReference type="AlphaFoldDB" id="A0A7W3N4A0"/>
<dbReference type="RefSeq" id="WP_182707868.1">
    <property type="nucleotide sequence ID" value="NZ_JACJII010000001.1"/>
</dbReference>
<organism evidence="4 5">
    <name type="scientific">Thermomonospora cellulosilytica</name>
    <dbReference type="NCBI Taxonomy" id="1411118"/>
    <lineage>
        <taxon>Bacteria</taxon>
        <taxon>Bacillati</taxon>
        <taxon>Actinomycetota</taxon>
        <taxon>Actinomycetes</taxon>
        <taxon>Streptosporangiales</taxon>
        <taxon>Thermomonosporaceae</taxon>
        <taxon>Thermomonospora</taxon>
    </lineage>
</organism>
<dbReference type="GO" id="GO:0006508">
    <property type="term" value="P:proteolysis"/>
    <property type="evidence" value="ECO:0007669"/>
    <property type="project" value="InterPro"/>
</dbReference>
<proteinExistence type="predicted"/>
<name>A0A7W3N4A0_9ACTN</name>
<evidence type="ECO:0000313" key="5">
    <source>
        <dbReference type="Proteomes" id="UP000539313"/>
    </source>
</evidence>
<comment type="caution">
    <text evidence="4">The sequence shown here is derived from an EMBL/GenBank/DDBJ whole genome shotgun (WGS) entry which is preliminary data.</text>
</comment>
<dbReference type="PANTHER" id="PTHR42776">
    <property type="entry name" value="SERINE PEPTIDASE S9 FAMILY MEMBER"/>
    <property type="match status" value="1"/>
</dbReference>
<protein>
    <submittedName>
        <fullName evidence="4">Dipeptidyl aminopeptidase/acylaminoacyl peptidase</fullName>
    </submittedName>
</protein>
<keyword evidence="1" id="KW-0378">Hydrolase</keyword>
<dbReference type="InterPro" id="IPR001375">
    <property type="entry name" value="Peptidase_S9_cat"/>
</dbReference>
<dbReference type="PANTHER" id="PTHR42776:SF27">
    <property type="entry name" value="DIPEPTIDYL PEPTIDASE FAMILY MEMBER 6"/>
    <property type="match status" value="1"/>
</dbReference>
<keyword evidence="4" id="KW-0031">Aminopeptidase</keyword>
<evidence type="ECO:0000256" key="2">
    <source>
        <dbReference type="ARBA" id="ARBA00022825"/>
    </source>
</evidence>
<evidence type="ECO:0000259" key="3">
    <source>
        <dbReference type="Pfam" id="PF00326"/>
    </source>
</evidence>
<gene>
    <name evidence="4" type="ORF">HNR21_006122</name>
</gene>
<dbReference type="InterPro" id="IPR011659">
    <property type="entry name" value="WD40"/>
</dbReference>
<dbReference type="InterPro" id="IPR011042">
    <property type="entry name" value="6-blade_b-propeller_TolB-like"/>
</dbReference>
<dbReference type="SUPFAM" id="SSF82171">
    <property type="entry name" value="DPP6 N-terminal domain-like"/>
    <property type="match status" value="1"/>
</dbReference>
<dbReference type="Gene3D" id="3.40.50.1820">
    <property type="entry name" value="alpha/beta hydrolase"/>
    <property type="match status" value="1"/>
</dbReference>
<reference evidence="4 5" key="1">
    <citation type="submission" date="2020-08" db="EMBL/GenBank/DDBJ databases">
        <title>Sequencing the genomes of 1000 actinobacteria strains.</title>
        <authorList>
            <person name="Klenk H.-P."/>
        </authorList>
    </citation>
    <scope>NUCLEOTIDE SEQUENCE [LARGE SCALE GENOMIC DNA]</scope>
    <source>
        <strain evidence="4 5">DSM 45823</strain>
    </source>
</reference>
<dbReference type="Pfam" id="PF07676">
    <property type="entry name" value="PD40"/>
    <property type="match status" value="1"/>
</dbReference>
<dbReference type="Pfam" id="PF00326">
    <property type="entry name" value="Peptidase_S9"/>
    <property type="match status" value="1"/>
</dbReference>
<keyword evidence="4" id="KW-0645">Protease</keyword>
<dbReference type="InterPro" id="IPR029058">
    <property type="entry name" value="AB_hydrolase_fold"/>
</dbReference>
<dbReference type="GO" id="GO:0004177">
    <property type="term" value="F:aminopeptidase activity"/>
    <property type="evidence" value="ECO:0007669"/>
    <property type="project" value="UniProtKB-KW"/>
</dbReference>
<evidence type="ECO:0000313" key="4">
    <source>
        <dbReference type="EMBL" id="MBA9007240.1"/>
    </source>
</evidence>
<feature type="domain" description="Peptidase S9 prolyl oligopeptidase catalytic" evidence="3">
    <location>
        <begin position="397"/>
        <end position="596"/>
    </location>
</feature>
<dbReference type="GO" id="GO:0004252">
    <property type="term" value="F:serine-type endopeptidase activity"/>
    <property type="evidence" value="ECO:0007669"/>
    <property type="project" value="TreeGrafter"/>
</dbReference>
<evidence type="ECO:0000256" key="1">
    <source>
        <dbReference type="ARBA" id="ARBA00022801"/>
    </source>
</evidence>
<keyword evidence="2" id="KW-0720">Serine protease</keyword>
<dbReference type="Gene3D" id="2.120.10.30">
    <property type="entry name" value="TolB, C-terminal domain"/>
    <property type="match status" value="1"/>
</dbReference>
<accession>A0A7W3N4A0</accession>
<dbReference type="Proteomes" id="UP000539313">
    <property type="component" value="Unassembled WGS sequence"/>
</dbReference>